<feature type="transmembrane region" description="Helical" evidence="3">
    <location>
        <begin position="556"/>
        <end position="576"/>
    </location>
</feature>
<keyword evidence="3" id="KW-0472">Membrane</keyword>
<feature type="coiled-coil region" evidence="1">
    <location>
        <begin position="601"/>
        <end position="680"/>
    </location>
</feature>
<evidence type="ECO:0008006" key="5">
    <source>
        <dbReference type="Google" id="ProtNLM"/>
    </source>
</evidence>
<evidence type="ECO:0000256" key="1">
    <source>
        <dbReference type="SAM" id="Coils"/>
    </source>
</evidence>
<proteinExistence type="predicted"/>
<evidence type="ECO:0000313" key="4">
    <source>
        <dbReference type="EMBL" id="HGZ11638.1"/>
    </source>
</evidence>
<dbReference type="EMBL" id="DTKJ01000040">
    <property type="protein sequence ID" value="HGZ11638.1"/>
    <property type="molecule type" value="Genomic_DNA"/>
</dbReference>
<name>A0A7C5EPP4_9BACT</name>
<feature type="compositionally biased region" description="Basic and acidic residues" evidence="2">
    <location>
        <begin position="517"/>
        <end position="529"/>
    </location>
</feature>
<keyword evidence="3" id="KW-0812">Transmembrane</keyword>
<comment type="caution">
    <text evidence="4">The sequence shown here is derived from an EMBL/GenBank/DDBJ whole genome shotgun (WGS) entry which is preliminary data.</text>
</comment>
<accession>A0A7C5EPP4</accession>
<protein>
    <recommendedName>
        <fullName evidence="5">VWA domain-containing protein</fullName>
    </recommendedName>
</protein>
<dbReference type="AlphaFoldDB" id="A0A7C5EPP4"/>
<keyword evidence="1" id="KW-0175">Coiled coil</keyword>
<evidence type="ECO:0000256" key="2">
    <source>
        <dbReference type="SAM" id="MobiDB-lite"/>
    </source>
</evidence>
<gene>
    <name evidence="4" type="ORF">ENW48_05425</name>
</gene>
<reference evidence="4" key="1">
    <citation type="journal article" date="2020" name="mSystems">
        <title>Genome- and Community-Level Interaction Insights into Carbon Utilization and Element Cycling Functions of Hydrothermarchaeota in Hydrothermal Sediment.</title>
        <authorList>
            <person name="Zhou Z."/>
            <person name="Liu Y."/>
            <person name="Xu W."/>
            <person name="Pan J."/>
            <person name="Luo Z.H."/>
            <person name="Li M."/>
        </authorList>
    </citation>
    <scope>NUCLEOTIDE SEQUENCE [LARGE SCALE GENOMIC DNA]</scope>
    <source>
        <strain evidence="4">SpSt-853</strain>
    </source>
</reference>
<organism evidence="4">
    <name type="scientific">Desulfobacca acetoxidans</name>
    <dbReference type="NCBI Taxonomy" id="60893"/>
    <lineage>
        <taxon>Bacteria</taxon>
        <taxon>Pseudomonadati</taxon>
        <taxon>Thermodesulfobacteriota</taxon>
        <taxon>Desulfobaccia</taxon>
        <taxon>Desulfobaccales</taxon>
        <taxon>Desulfobaccaceae</taxon>
        <taxon>Desulfobacca</taxon>
    </lineage>
</organism>
<evidence type="ECO:0000256" key="3">
    <source>
        <dbReference type="SAM" id="Phobius"/>
    </source>
</evidence>
<feature type="region of interest" description="Disordered" evidence="2">
    <location>
        <begin position="513"/>
        <end position="550"/>
    </location>
</feature>
<sequence length="691" mass="76097">MHRPKVSRRMVCQLFLACFWAWSWTFLAWAQEEPRIKLVLAVDPGTGEGNPARAVELLLQLLGEDTHLGLTLIGVQDRVVIPAASLNQEQRDRIWRAWSKTSQSQGKVFRPLKEEIDLALGALRPEKSGRQVCFFLCGKGNRQSSGGEASAAGDPQPPPELVSQLKAAGVVCYAALAPQAPGREAYEGLALATGGRFWTIQENFPWHLAALKVFQYLQAPQEAQVKEGRFLLDSRVEEAVLVATRAVAEKSVVLTSPSGSRLTPFTRAPTVKWRAGPDYDLITIIRPRPGIWTLEQARPEGTRVFLKTSLTLGVKEIPREVAADEVLPVTLFLRNRRGDTPILVPGERLSFGGELAIAVPHPARAEFRASFPSLNTPTNPSEISQTGLFLPLNHSGEGEMCLWAQGRDFQRQVVFPLTVSPPWYSAQWGEKGKDEKAAVSFQPGVRASSVTLEGTLQVKSPEGAVAGSFVRPAPNPKIRLGSPPPRPGVYQVELELQGTLPEGRTLYISPAPARLEVPSRPKPEPEGREAPQLGAEAVRASPKAPGGAAKSRKKRLWLGLSLAGLATFGVAVYFILRDRFPKAGSEGEEKNPEGDTHLRDKAQVEILLKEKQELQKALEEKDTQIKGLMAEKAELQEELKRLREKSLISAKTLEELERKLQEAEKEAEAVQSEYMALYARSQENKQALKKN</sequence>
<keyword evidence="3" id="KW-1133">Transmembrane helix</keyword>